<dbReference type="PROSITE" id="PS50043">
    <property type="entry name" value="HTH_LUXR_2"/>
    <property type="match status" value="1"/>
</dbReference>
<dbReference type="GO" id="GO:0006355">
    <property type="term" value="P:regulation of DNA-templated transcription"/>
    <property type="evidence" value="ECO:0007669"/>
    <property type="project" value="InterPro"/>
</dbReference>
<evidence type="ECO:0000313" key="6">
    <source>
        <dbReference type="Proteomes" id="UP000256779"/>
    </source>
</evidence>
<comment type="caution">
    <text evidence="5">The sequence shown here is derived from an EMBL/GenBank/DDBJ whole genome shotgun (WGS) entry which is preliminary data.</text>
</comment>
<sequence>MSLLYSRRNHLLAVCLVVLALFAKSQPKQDVLRLLSQSKSLEESSPDSALTFAQEALMLAEQQDLDTLLAKVHVALGAAWSNRGNYEKSLEHSMKAAAYAREYGDTLALIDAVNSIGIDLFYQEDYAKAAGYFQEVQQLAVRIGDSLRLGHALNNQGLVVGYLENLDQELILYEQARDVFAAIGEQEGYANTLLNAGTVHTTLGAYEEASHYFEQALAVYQELGFAIPVEQTLQSMSENLLAQGRYAQALDKAQEALRIARENSVMQDVLYSLGLIQKAYKGLGAYRQAYAYQQQAHALNDSLFNLEKQQIISELNAQYDAERKQQQIELLQAQNSLKDVRLASTRRMLIITIAGGVAVITVLLIIYFLYRRKQRAEHEARELRIEALQKRLLDLRMQTGAIKELPALEVLNGMLHNQLTEREYETLKLSLANKTNAEIADTLFVSVSTVKFHLRNIYAKLGVTNRKEAIAYVVRNA</sequence>
<dbReference type="SUPFAM" id="SSF48452">
    <property type="entry name" value="TPR-like"/>
    <property type="match status" value="1"/>
</dbReference>
<dbReference type="RefSeq" id="WP_115866781.1">
    <property type="nucleotide sequence ID" value="NZ_QREG01000003.1"/>
</dbReference>
<dbReference type="CDD" id="cd06170">
    <property type="entry name" value="LuxR_C_like"/>
    <property type="match status" value="1"/>
</dbReference>
<feature type="transmembrane region" description="Helical" evidence="3">
    <location>
        <begin position="348"/>
        <end position="370"/>
    </location>
</feature>
<feature type="domain" description="HTH luxR-type" evidence="4">
    <location>
        <begin position="412"/>
        <end position="477"/>
    </location>
</feature>
<dbReference type="SMART" id="SM00028">
    <property type="entry name" value="TPR"/>
    <property type="match status" value="5"/>
</dbReference>
<keyword evidence="3" id="KW-0472">Membrane</keyword>
<keyword evidence="6" id="KW-1185">Reference proteome</keyword>
<keyword evidence="2" id="KW-0175">Coiled coil</keyword>
<evidence type="ECO:0000256" key="2">
    <source>
        <dbReference type="SAM" id="Coils"/>
    </source>
</evidence>
<dbReference type="InterPro" id="IPR019734">
    <property type="entry name" value="TPR_rpt"/>
</dbReference>
<dbReference type="PROSITE" id="PS50005">
    <property type="entry name" value="TPR"/>
    <property type="match status" value="1"/>
</dbReference>
<dbReference type="Gene3D" id="1.25.40.10">
    <property type="entry name" value="Tetratricopeptide repeat domain"/>
    <property type="match status" value="1"/>
</dbReference>
<dbReference type="PRINTS" id="PR00038">
    <property type="entry name" value="HTHLUXR"/>
</dbReference>
<dbReference type="InterPro" id="IPR036388">
    <property type="entry name" value="WH-like_DNA-bd_sf"/>
</dbReference>
<evidence type="ECO:0000256" key="3">
    <source>
        <dbReference type="SAM" id="Phobius"/>
    </source>
</evidence>
<feature type="coiled-coil region" evidence="2">
    <location>
        <begin position="371"/>
        <end position="398"/>
    </location>
</feature>
<evidence type="ECO:0000256" key="1">
    <source>
        <dbReference type="PROSITE-ProRule" id="PRU00339"/>
    </source>
</evidence>
<keyword evidence="1" id="KW-0802">TPR repeat</keyword>
<dbReference type="SMART" id="SM00421">
    <property type="entry name" value="HTH_LUXR"/>
    <property type="match status" value="1"/>
</dbReference>
<dbReference type="InterPro" id="IPR016032">
    <property type="entry name" value="Sig_transdc_resp-reg_C-effctor"/>
</dbReference>
<reference evidence="5 6" key="1">
    <citation type="submission" date="2018-07" db="EMBL/GenBank/DDBJ databases">
        <title>Genomic Encyclopedia of Type Strains, Phase IV (KMG-IV): sequencing the most valuable type-strain genomes for metagenomic binning, comparative biology and taxonomic classification.</title>
        <authorList>
            <person name="Goeker M."/>
        </authorList>
    </citation>
    <scope>NUCLEOTIDE SEQUENCE [LARGE SCALE GENOMIC DNA]</scope>
    <source>
        <strain evidence="5 6">DSM 4134</strain>
    </source>
</reference>
<keyword evidence="3" id="KW-1133">Transmembrane helix</keyword>
<dbReference type="GO" id="GO:0003677">
    <property type="term" value="F:DNA binding"/>
    <property type="evidence" value="ECO:0007669"/>
    <property type="project" value="InterPro"/>
</dbReference>
<keyword evidence="3" id="KW-0812">Transmembrane</keyword>
<dbReference type="Gene3D" id="1.10.10.10">
    <property type="entry name" value="Winged helix-like DNA-binding domain superfamily/Winged helix DNA-binding domain"/>
    <property type="match status" value="1"/>
</dbReference>
<dbReference type="InterPro" id="IPR000792">
    <property type="entry name" value="Tscrpt_reg_LuxR_C"/>
</dbReference>
<dbReference type="Pfam" id="PF00196">
    <property type="entry name" value="GerE"/>
    <property type="match status" value="1"/>
</dbReference>
<protein>
    <submittedName>
        <fullName evidence="5">Tetratricopeptide repeat protein</fullName>
    </submittedName>
</protein>
<evidence type="ECO:0000313" key="5">
    <source>
        <dbReference type="EMBL" id="REE01488.1"/>
    </source>
</evidence>
<dbReference type="InterPro" id="IPR011990">
    <property type="entry name" value="TPR-like_helical_dom_sf"/>
</dbReference>
<evidence type="ECO:0000259" key="4">
    <source>
        <dbReference type="PROSITE" id="PS50043"/>
    </source>
</evidence>
<name>A0A3D9L5M2_MARFU</name>
<dbReference type="PANTHER" id="PTHR10098">
    <property type="entry name" value="RAPSYN-RELATED"/>
    <property type="match status" value="1"/>
</dbReference>
<organism evidence="5 6">
    <name type="scientific">Marinoscillum furvescens DSM 4134</name>
    <dbReference type="NCBI Taxonomy" id="1122208"/>
    <lineage>
        <taxon>Bacteria</taxon>
        <taxon>Pseudomonadati</taxon>
        <taxon>Bacteroidota</taxon>
        <taxon>Cytophagia</taxon>
        <taxon>Cytophagales</taxon>
        <taxon>Reichenbachiellaceae</taxon>
        <taxon>Marinoscillum</taxon>
    </lineage>
</organism>
<dbReference type="EMBL" id="QREG01000003">
    <property type="protein sequence ID" value="REE01488.1"/>
    <property type="molecule type" value="Genomic_DNA"/>
</dbReference>
<proteinExistence type="predicted"/>
<accession>A0A3D9L5M2</accession>
<dbReference type="Pfam" id="PF13424">
    <property type="entry name" value="TPR_12"/>
    <property type="match status" value="2"/>
</dbReference>
<dbReference type="Proteomes" id="UP000256779">
    <property type="component" value="Unassembled WGS sequence"/>
</dbReference>
<gene>
    <name evidence="5" type="ORF">C7460_1034</name>
</gene>
<feature type="repeat" description="TPR" evidence="1">
    <location>
        <begin position="190"/>
        <end position="223"/>
    </location>
</feature>
<dbReference type="AlphaFoldDB" id="A0A3D9L5M2"/>
<dbReference type="OrthoDB" id="9797341at2"/>
<dbReference type="SUPFAM" id="SSF46894">
    <property type="entry name" value="C-terminal effector domain of the bipartite response regulators"/>
    <property type="match status" value="1"/>
</dbReference>